<reference evidence="2 3" key="1">
    <citation type="journal article" date="2006" name="J. Bacteriol.">
        <title>Genome sequence of Aeromonas hydrophila ATCC 7966T: jack of all trades.</title>
        <authorList>
            <person name="Seshadri R."/>
            <person name="Joseph S.W."/>
            <person name="Chopra A.K."/>
            <person name="Sha J."/>
            <person name="Shaw J."/>
            <person name="Graf J."/>
            <person name="Haft D."/>
            <person name="Wu M."/>
            <person name="Ren Q."/>
            <person name="Rosovitz M.J."/>
            <person name="Madupu R."/>
            <person name="Tallon L."/>
            <person name="Kim M."/>
            <person name="Jin S."/>
            <person name="Vuong H."/>
            <person name="Stine O.C."/>
            <person name="Ali A."/>
            <person name="Horneman A.J."/>
            <person name="Heidelberg J.F."/>
        </authorList>
    </citation>
    <scope>NUCLEOTIDE SEQUENCE [LARGE SCALE GENOMIC DNA]</scope>
    <source>
        <strain evidence="3">ATCC 7966 / DSM 30187 / BCRC 13018 / CCUG 14551 / JCM 1027 / KCTC 2358 / NCIMB 9240 / NCTC 8049</strain>
    </source>
</reference>
<dbReference type="AlphaFoldDB" id="A0KJV8"/>
<name>A0KJV8_AERHH</name>
<keyword evidence="3" id="KW-1185">Reference proteome</keyword>
<evidence type="ECO:0000313" key="3">
    <source>
        <dbReference type="Proteomes" id="UP000000756"/>
    </source>
</evidence>
<gene>
    <name evidence="2" type="ordered locus">AHA_2029</name>
</gene>
<dbReference type="OrthoDB" id="5574469at2"/>
<dbReference type="HOGENOM" id="CLU_1691779_0_0_6"/>
<keyword evidence="1" id="KW-0812">Transmembrane</keyword>
<sequence>MDSIMKKFKTLWIMFFVIIFLQFISSIAIMYILPGWEERNSFGGMYGAINTLFSGLAFCGVIYAIILQGKELELQREELKLTRSELAKAADAQKELTETQMYASIITAQASKLTMYTTLVVNNRTIPNKSYIEMGDGLTSTLNELNKLVARCNKN</sequence>
<dbReference type="Proteomes" id="UP000000756">
    <property type="component" value="Chromosome"/>
</dbReference>
<organism evidence="2 3">
    <name type="scientific">Aeromonas hydrophila subsp. hydrophila (strain ATCC 7966 / DSM 30187 / BCRC 13018 / CCUG 14551 / JCM 1027 / KCTC 2358 / NCIMB 9240 / NCTC 8049)</name>
    <dbReference type="NCBI Taxonomy" id="380703"/>
    <lineage>
        <taxon>Bacteria</taxon>
        <taxon>Pseudomonadati</taxon>
        <taxon>Pseudomonadota</taxon>
        <taxon>Gammaproteobacteria</taxon>
        <taxon>Aeromonadales</taxon>
        <taxon>Aeromonadaceae</taxon>
        <taxon>Aeromonas</taxon>
    </lineage>
</organism>
<feature type="transmembrane region" description="Helical" evidence="1">
    <location>
        <begin position="45"/>
        <end position="66"/>
    </location>
</feature>
<evidence type="ECO:0000313" key="2">
    <source>
        <dbReference type="EMBL" id="ABK39659.1"/>
    </source>
</evidence>
<dbReference type="EnsemblBacteria" id="ABK39659">
    <property type="protein sequence ID" value="ABK39659"/>
    <property type="gene ID" value="AHA_2029"/>
</dbReference>
<keyword evidence="1" id="KW-0472">Membrane</keyword>
<feature type="transmembrane region" description="Helical" evidence="1">
    <location>
        <begin position="12"/>
        <end position="33"/>
    </location>
</feature>
<proteinExistence type="predicted"/>
<dbReference type="KEGG" id="aha:AHA_2029"/>
<protein>
    <submittedName>
        <fullName evidence="2">Uncharacterized protein</fullName>
    </submittedName>
</protein>
<evidence type="ECO:0000256" key="1">
    <source>
        <dbReference type="SAM" id="Phobius"/>
    </source>
</evidence>
<accession>A0KJV8</accession>
<dbReference type="EMBL" id="CP000462">
    <property type="protein sequence ID" value="ABK39659.1"/>
    <property type="molecule type" value="Genomic_DNA"/>
</dbReference>
<keyword evidence="1" id="KW-1133">Transmembrane helix</keyword>